<reference evidence="2" key="4">
    <citation type="submission" date="2025-09" db="UniProtKB">
        <authorList>
            <consortium name="Ensembl"/>
        </authorList>
    </citation>
    <scope>IDENTIFICATION</scope>
</reference>
<keyword evidence="3" id="KW-1185">Reference proteome</keyword>
<protein>
    <submittedName>
        <fullName evidence="2">Uncharacterized protein</fullName>
    </submittedName>
</protein>
<dbReference type="AlphaFoldDB" id="A0A6Q2WTA3"/>
<evidence type="ECO:0000256" key="1">
    <source>
        <dbReference type="SAM" id="MobiDB-lite"/>
    </source>
</evidence>
<reference evidence="3" key="1">
    <citation type="journal article" date="2014" name="PLoS ONE">
        <title>The genome and linkage map of the northern pike (Esox lucius): conserved synteny revealed between the salmonid sister group and the Neoteleostei.</title>
        <authorList>
            <person name="Rondeau E.B."/>
            <person name="Minkley D.R."/>
            <person name="Leong J.S."/>
            <person name="Messmer A.M."/>
            <person name="Jantzen J.R."/>
            <person name="von Schalburg K.R."/>
            <person name="Lemon C."/>
            <person name="Bird N.H."/>
            <person name="Koop B.F."/>
        </authorList>
    </citation>
    <scope>NUCLEOTIDE SEQUENCE</scope>
</reference>
<feature type="region of interest" description="Disordered" evidence="1">
    <location>
        <begin position="139"/>
        <end position="161"/>
    </location>
</feature>
<evidence type="ECO:0000313" key="3">
    <source>
        <dbReference type="Proteomes" id="UP000265140"/>
    </source>
</evidence>
<dbReference type="Bgee" id="ENSELUG00000028280">
    <property type="expression patterns" value="Expressed in digestive tract and 4 other cell types or tissues"/>
</dbReference>
<reference evidence="2" key="2">
    <citation type="submission" date="2020-02" db="EMBL/GenBank/DDBJ databases">
        <title>Esox lucius (northern pike) genome, fEsoLuc1, primary haplotype.</title>
        <authorList>
            <person name="Myers G."/>
            <person name="Karagic N."/>
            <person name="Meyer A."/>
            <person name="Pippel M."/>
            <person name="Reichard M."/>
            <person name="Winkler S."/>
            <person name="Tracey A."/>
            <person name="Sims Y."/>
            <person name="Howe K."/>
            <person name="Rhie A."/>
            <person name="Formenti G."/>
            <person name="Durbin R."/>
            <person name="Fedrigo O."/>
            <person name="Jarvis E.D."/>
        </authorList>
    </citation>
    <scope>NUCLEOTIDE SEQUENCE [LARGE SCALE GENOMIC DNA]</scope>
</reference>
<dbReference type="Proteomes" id="UP000265140">
    <property type="component" value="Chromosome 25"/>
</dbReference>
<organism evidence="2 3">
    <name type="scientific">Esox lucius</name>
    <name type="common">Northern pike</name>
    <dbReference type="NCBI Taxonomy" id="8010"/>
    <lineage>
        <taxon>Eukaryota</taxon>
        <taxon>Metazoa</taxon>
        <taxon>Chordata</taxon>
        <taxon>Craniata</taxon>
        <taxon>Vertebrata</taxon>
        <taxon>Euteleostomi</taxon>
        <taxon>Actinopterygii</taxon>
        <taxon>Neopterygii</taxon>
        <taxon>Teleostei</taxon>
        <taxon>Protacanthopterygii</taxon>
        <taxon>Esociformes</taxon>
        <taxon>Esocidae</taxon>
        <taxon>Esox</taxon>
    </lineage>
</organism>
<name>A0A6Q2WTA3_ESOLU</name>
<reference evidence="2" key="3">
    <citation type="submission" date="2025-08" db="UniProtKB">
        <authorList>
            <consortium name="Ensembl"/>
        </authorList>
    </citation>
    <scope>IDENTIFICATION</scope>
</reference>
<dbReference type="InParanoid" id="A0A6Q2WTA3"/>
<proteinExistence type="predicted"/>
<evidence type="ECO:0000313" key="2">
    <source>
        <dbReference type="Ensembl" id="ENSELUP00000044408.2"/>
    </source>
</evidence>
<sequence length="238" mass="26897">AEPITTTLHTTMGARGAFPVFPIPVISPLDNDKENLLTGDTMDLGGESIWDIWDKTKHYNDETFQEEYMDQEDGIPTSLLTLEDPGTTVTNLKTVPVAPDALLSVQELDMCEEVMVTVTWVVTNKDRLTTEPINRNFILDPTDLGGKPNNPRTRKFTEDETTPKPIYKKAKIEVEPEDSENTALRQEVSELRQDCLQHERFGSLCCQIHRAVRDQTLATPGYSTDSIRQYQHFGQVTK</sequence>
<dbReference type="Ensembl" id="ENSELUT00000064743.2">
    <property type="protein sequence ID" value="ENSELUP00000044408.2"/>
    <property type="gene ID" value="ENSELUG00000028280.2"/>
</dbReference>
<accession>A0A6Q2WTA3</accession>